<feature type="region of interest" description="Disordered" evidence="6">
    <location>
        <begin position="1421"/>
        <end position="1521"/>
    </location>
</feature>
<reference evidence="8 9" key="1">
    <citation type="journal article" date="2015" name="PLoS Pathog.">
        <title>Leptomonas seymouri: Adaptations to the Dixenous Life Cycle Analyzed by Genome Sequencing, Transcriptome Profiling and Co-infection with Leishmania donovani.</title>
        <authorList>
            <person name="Kraeva N."/>
            <person name="Butenko A."/>
            <person name="Hlavacova J."/>
            <person name="Kostygov A."/>
            <person name="Myskova J."/>
            <person name="Grybchuk D."/>
            <person name="Lestinova T."/>
            <person name="Votypka J."/>
            <person name="Volf P."/>
            <person name="Opperdoes F."/>
            <person name="Flegontov P."/>
            <person name="Lukes J."/>
            <person name="Yurchenko V."/>
        </authorList>
    </citation>
    <scope>NUCLEOTIDE SEQUENCE [LARGE SCALE GENOMIC DNA]</scope>
    <source>
        <strain evidence="8 9">ATCC 30220</strain>
    </source>
</reference>
<dbReference type="CDD" id="cd16968">
    <property type="entry name" value="Alpha_kinase_MHCK_like"/>
    <property type="match status" value="1"/>
</dbReference>
<dbReference type="OMA" id="FLESHKC"/>
<feature type="region of interest" description="Disordered" evidence="6">
    <location>
        <begin position="1"/>
        <end position="90"/>
    </location>
</feature>
<dbReference type="SMART" id="SM00811">
    <property type="entry name" value="Alpha_kinase"/>
    <property type="match status" value="1"/>
</dbReference>
<dbReference type="SUPFAM" id="SSF56112">
    <property type="entry name" value="Protein kinase-like (PK-like)"/>
    <property type="match status" value="1"/>
</dbReference>
<organism evidence="8 9">
    <name type="scientific">Leptomonas seymouri</name>
    <dbReference type="NCBI Taxonomy" id="5684"/>
    <lineage>
        <taxon>Eukaryota</taxon>
        <taxon>Discoba</taxon>
        <taxon>Euglenozoa</taxon>
        <taxon>Kinetoplastea</taxon>
        <taxon>Metakinetoplastina</taxon>
        <taxon>Trypanosomatida</taxon>
        <taxon>Trypanosomatidae</taxon>
        <taxon>Leishmaniinae</taxon>
        <taxon>Leptomonas</taxon>
    </lineage>
</organism>
<feature type="compositionally biased region" description="Low complexity" evidence="6">
    <location>
        <begin position="1592"/>
        <end position="1610"/>
    </location>
</feature>
<protein>
    <submittedName>
        <fullName evidence="8">Myosin heavy chain kinase c-like protein</fullName>
    </submittedName>
</protein>
<dbReference type="GO" id="GO:1903013">
    <property type="term" value="P:response to differentiation-inducing factor 1"/>
    <property type="evidence" value="ECO:0007669"/>
    <property type="project" value="TreeGrafter"/>
</dbReference>
<dbReference type="PANTHER" id="PTHR45992:SF2">
    <property type="entry name" value="EUKARYOTIC ELONGATION FACTOR 2 KINASE"/>
    <property type="match status" value="1"/>
</dbReference>
<dbReference type="InterPro" id="IPR004166">
    <property type="entry name" value="a-kinase_dom"/>
</dbReference>
<feature type="compositionally biased region" description="Low complexity" evidence="6">
    <location>
        <begin position="22"/>
        <end position="45"/>
    </location>
</feature>
<dbReference type="Gene3D" id="3.30.200.20">
    <property type="entry name" value="Phosphorylase Kinase, domain 1"/>
    <property type="match status" value="2"/>
</dbReference>
<feature type="compositionally biased region" description="Low complexity" evidence="6">
    <location>
        <begin position="1460"/>
        <end position="1474"/>
    </location>
</feature>
<sequence>MGSSPLSLREEAAITQQRRAETTTGTSDGTAAAIAGLSSSLSNSRLEGDSGASGRKGRRQISPLSNPRTPHRGRGCSRSTSIHSKDGMTPHRLGAGAMLLPLIPAIVGSSRDAPIIDLQGSSQHLIPCTSSSFVAAGQPLGSPDYCAQRQRRPSMSSARDASAHIAGLNNSCGSFTLSPTRSTRDISATGLRGPIPENAVIFTSLKSPLSQSRSSCVIPTSSTPVNAGIRAAEAAATAASSPQAFDEAHRGSGEAQMLPLLTRSLVSLSSGTQSRRLTGALLDASVNGACAVVAAATPHSLSISSMSRSEDGAQQPSSSKAFVDGAGAAAQVPLPQPPASSLAPSPPPLPPNNSRESAPRHHGPGGGSFSQDEDFDGNSHQQTNHFTDDHGPNKNSLASPRHPTEPEVVTFSMMPVVETEDILHGESSSVTAMEAGCGGSHSLVPVPDSPTPASATGSAVISGVYTPPGGSIGNVQDTLRRASCSIMKSGSGDLDYTAAATAARCATGARCPGDSITEAVRPKVAKRRLKKEKKAKKAKHQQSQEAAVDGAAANPRSDSEMQRRRQRKKQEKREKLKKMSTEEQRRYKAEHQRRRAAKKAQRSPAGASPAPEAGEADAKVQQQVEDACGPTGSSSAAPLSQKKENAAALALTDTVVGARAATPTLDPLGDTQPPASSSPKSPGLKKWAHNSSGTEEEAALNLLLAMSYSTPQLANTDRPSGAKYTGEVKLQDALRQVRRCTSAKSPSALPAVLSETPLRGSSDLLNNYRRRVLSEAAPSVMPQYRPGRFLSLPSDEGTARQQEELQKLIAEEAAIPGDGANAFDIDDEEDCMVDDCQTQGNRALYGNATPEVSLEESAMPFASAALTIIPHPPAAAAGSGATAIFELKQQHRQHQQLGFPTAQLIPSPPSTNSAAHHTHDYADKDQSLGGCLAGDAASSGAVVCPTEELSSRGVSASSIVSSPVDLLVTPSGAVDGSQAILEELSVDEASSRELPRQKQQQLRSDAKVSVSASLPSCSSYSHSMDGSVHRHRHRHVGRHSDAAVAGNKSSAQESNGLRRRFSAASSCSSFRSRSDDGDSDVGGSSSYSYSYTSSTSSSGSSVGDIIAEVLPLKEGCTTAPPTAAFHDLNYRYSSVSQLQAYAEPAVIHEWDLTEGCWGSVKTTVVLNPQPFSKGNMRASYYMIDMRRLDCLLVAKRYLKSSVGEDQYFDDVSMHSISGHWARIFNAMNPPKKVRFVPAAVLVLTNRSPPLFLAMEPLLTGKFVKYNNNCGYVRRNARWTPQAFSHFTYQASKHELMVVDIQGVDDYYTDPQILSPDGEGYGRGNLGRKGIRRFLESHKCNDVCRAVGLPPLRRNSKGVVTAPLVPSKSANGGSRPDTPAALERHAAASFSSCLKDERLPPKVHTMSQYGLSNNAYGSEQNLSFSGGSGSQNYGNSSGLHKRVSSLADGSHPGSEVAKLGSSRSSRQNSININNNAHYHSGSFQSPSPAAAPNGSSGYANSGGGAAASGGNSNPMSNHNGGSGMACPPSPVYGVKYMPYPRNALVRQQSQYFTSTIAGGLMAVPPTTNGSGALSTTPAQALHMASGIPGSFLQQQQQQQQQHSPATPAAQAGAGGMGTAAVPLLRPLATGRANGAGGGYPAHPPNVSGNDGFVGASAQKTSAPLMGLASSPRREPAGGGTPGLHPHPPRSRVPSLGAVPVGTPVPPAVSAGGQNISQTNSSITMYPAGQVTQEMPMSCGLHQRRQSFSRRPVFSAVEEIAKVKPRRHHRR</sequence>
<feature type="compositionally biased region" description="Low complexity" evidence="6">
    <location>
        <begin position="602"/>
        <end position="613"/>
    </location>
</feature>
<feature type="compositionally biased region" description="Basic residues" evidence="6">
    <location>
        <begin position="591"/>
        <end position="601"/>
    </location>
</feature>
<keyword evidence="5" id="KW-0067">ATP-binding</keyword>
<evidence type="ECO:0000256" key="1">
    <source>
        <dbReference type="ARBA" id="ARBA00022527"/>
    </source>
</evidence>
<evidence type="ECO:0000256" key="4">
    <source>
        <dbReference type="ARBA" id="ARBA00022777"/>
    </source>
</evidence>
<proteinExistence type="predicted"/>
<feature type="compositionally biased region" description="Pro residues" evidence="6">
    <location>
        <begin position="334"/>
        <end position="351"/>
    </location>
</feature>
<dbReference type="GO" id="GO:0031037">
    <property type="term" value="P:myosin II filament disassembly"/>
    <property type="evidence" value="ECO:0007669"/>
    <property type="project" value="TreeGrafter"/>
</dbReference>
<keyword evidence="4 8" id="KW-0418">Kinase</keyword>
<dbReference type="VEuPathDB" id="TriTrypDB:Lsey_0093_0190"/>
<feature type="domain" description="Alpha-type protein kinase" evidence="7">
    <location>
        <begin position="1149"/>
        <end position="1351"/>
    </location>
</feature>
<evidence type="ECO:0000313" key="9">
    <source>
        <dbReference type="Proteomes" id="UP000038009"/>
    </source>
</evidence>
<gene>
    <name evidence="8" type="ORF">ABL78_3606</name>
</gene>
<dbReference type="PROSITE" id="PS51158">
    <property type="entry name" value="ALPHA_KINASE"/>
    <property type="match status" value="1"/>
</dbReference>
<dbReference type="OrthoDB" id="301415at2759"/>
<keyword evidence="1" id="KW-0723">Serine/threonine-protein kinase</keyword>
<feature type="compositionally biased region" description="Basic and acidic residues" evidence="6">
    <location>
        <begin position="571"/>
        <end position="590"/>
    </location>
</feature>
<feature type="compositionally biased region" description="Low complexity" evidence="6">
    <location>
        <begin position="1484"/>
        <end position="1498"/>
    </location>
</feature>
<accession>A0A0N1HXQ2</accession>
<dbReference type="GO" id="GO:0004674">
    <property type="term" value="F:protein serine/threonine kinase activity"/>
    <property type="evidence" value="ECO:0007669"/>
    <property type="project" value="UniProtKB-KW"/>
</dbReference>
<feature type="region of interest" description="Disordered" evidence="6">
    <location>
        <begin position="1358"/>
        <end position="1378"/>
    </location>
</feature>
<keyword evidence="2" id="KW-0808">Transferase</keyword>
<feature type="region of interest" description="Disordered" evidence="6">
    <location>
        <begin position="1633"/>
        <end position="1690"/>
    </location>
</feature>
<evidence type="ECO:0000256" key="6">
    <source>
        <dbReference type="SAM" id="MobiDB-lite"/>
    </source>
</evidence>
<name>A0A0N1HXQ2_LEPSE</name>
<dbReference type="InterPro" id="IPR011009">
    <property type="entry name" value="Kinase-like_dom_sf"/>
</dbReference>
<comment type="caution">
    <text evidence="8">The sequence shown here is derived from an EMBL/GenBank/DDBJ whole genome shotgun (WGS) entry which is preliminary data.</text>
</comment>
<feature type="compositionally biased region" description="Low complexity" evidence="6">
    <location>
        <begin position="1009"/>
        <end position="1023"/>
    </location>
</feature>
<feature type="region of interest" description="Disordered" evidence="6">
    <location>
        <begin position="330"/>
        <end position="404"/>
    </location>
</feature>
<dbReference type="Pfam" id="PF02816">
    <property type="entry name" value="Alpha_kinase"/>
    <property type="match status" value="1"/>
</dbReference>
<dbReference type="PANTHER" id="PTHR45992">
    <property type="entry name" value="EUKARYOTIC ELONGATION FACTOR 2 KINASE-RELATED"/>
    <property type="match status" value="1"/>
</dbReference>
<evidence type="ECO:0000256" key="3">
    <source>
        <dbReference type="ARBA" id="ARBA00022741"/>
    </source>
</evidence>
<feature type="region of interest" description="Disordered" evidence="6">
    <location>
        <begin position="522"/>
        <end position="641"/>
    </location>
</feature>
<feature type="region of interest" description="Disordered" evidence="6">
    <location>
        <begin position="988"/>
        <end position="1059"/>
    </location>
</feature>
<evidence type="ECO:0000256" key="2">
    <source>
        <dbReference type="ARBA" id="ARBA00022679"/>
    </source>
</evidence>
<evidence type="ECO:0000259" key="7">
    <source>
        <dbReference type="PROSITE" id="PS51158"/>
    </source>
</evidence>
<keyword evidence="9" id="KW-1185">Reference proteome</keyword>
<dbReference type="GO" id="GO:0005524">
    <property type="term" value="F:ATP binding"/>
    <property type="evidence" value="ECO:0007669"/>
    <property type="project" value="UniProtKB-KW"/>
</dbReference>
<evidence type="ECO:0000256" key="5">
    <source>
        <dbReference type="ARBA" id="ARBA00022840"/>
    </source>
</evidence>
<feature type="region of interest" description="Disordered" evidence="6">
    <location>
        <begin position="662"/>
        <end position="692"/>
    </location>
</feature>
<feature type="region of interest" description="Disordered" evidence="6">
    <location>
        <begin position="1068"/>
        <end position="1087"/>
    </location>
</feature>
<keyword evidence="3" id="KW-0547">Nucleotide-binding</keyword>
<dbReference type="Proteomes" id="UP000038009">
    <property type="component" value="Unassembled WGS sequence"/>
</dbReference>
<dbReference type="InterPro" id="IPR051852">
    <property type="entry name" value="Alpha-type_PK"/>
</dbReference>
<feature type="compositionally biased region" description="Basic residues" evidence="6">
    <location>
        <begin position="523"/>
        <end position="540"/>
    </location>
</feature>
<dbReference type="EMBL" id="LJSK01000093">
    <property type="protein sequence ID" value="KPI87323.1"/>
    <property type="molecule type" value="Genomic_DNA"/>
</dbReference>
<feature type="region of interest" description="Disordered" evidence="6">
    <location>
        <begin position="1590"/>
        <end position="1615"/>
    </location>
</feature>
<evidence type="ECO:0000313" key="8">
    <source>
        <dbReference type="EMBL" id="KPI87323.1"/>
    </source>
</evidence>
<dbReference type="Gene3D" id="3.20.200.10">
    <property type="entry name" value="MHCK/EF2 kinase"/>
    <property type="match status" value="1"/>
</dbReference>